<evidence type="ECO:0000313" key="6">
    <source>
        <dbReference type="EMBL" id="XBH19657.1"/>
    </source>
</evidence>
<evidence type="ECO:0000256" key="1">
    <source>
        <dbReference type="ARBA" id="ARBA00003416"/>
    </source>
</evidence>
<dbReference type="EMBL" id="CP121196">
    <property type="protein sequence ID" value="XBH19657.1"/>
    <property type="molecule type" value="Genomic_DNA"/>
</dbReference>
<name>A0AAU7DNE7_9BACT</name>
<dbReference type="RefSeq" id="WP_348264876.1">
    <property type="nucleotide sequence ID" value="NZ_CP121196.1"/>
</dbReference>
<sequence>MQVLIAVLSLVAGIFLGFLIRSNSAKRESGLLEQRNREAIDALGALQKQLVQVQTESAARAGFESLAAERDKTIARLASERDAVRVESQAASETARTQAARISQLEADLNNERQNMAEKIALLETAKQALANQFQTLAADILDQKSKMFSEGSQKELGTLLTPLREQINEFRQRVERVQTESTTGVTELKTLIGTLGTLNQALTEEARSLSTALRGSSKAQGDWGEFILRDLLDKAGLREGEQYVFQQSFAVEGESGERARTVRTDVIVSLPGGRSLVIDSKVSLTAYTDCVNATGEDARKAALKLHMASMRNHISGLAKAGYHNLPGVETPDFVVMFIPIEPAFLMALQGDGELWADAYKQGILLVGPTTLLYVIRIINVLWQQERQARNVQDVMKRGTELYEKFAGFVTDMELIGDSLRKTDKHYGEAMKKLADGRGNLIRQVEMLKELGLRTNKSIPKNLLDRADVDQTELALAAEADSSVEP</sequence>
<dbReference type="AlphaFoldDB" id="A0AAU7DNE7"/>
<reference evidence="6" key="1">
    <citation type="submission" date="2023-03" db="EMBL/GenBank/DDBJ databases">
        <title>Edaphobacter sp.</title>
        <authorList>
            <person name="Huber K.J."/>
            <person name="Papendorf J."/>
            <person name="Pilke C."/>
            <person name="Bunk B."/>
            <person name="Sproeer C."/>
            <person name="Pester M."/>
        </authorList>
    </citation>
    <scope>NUCLEOTIDE SEQUENCE</scope>
    <source>
        <strain evidence="6">DSM 110680</strain>
    </source>
</reference>
<keyword evidence="3 5" id="KW-0175">Coiled coil</keyword>
<dbReference type="PANTHER" id="PTHR30563:SF0">
    <property type="entry name" value="DNA RECOMBINATION PROTEIN RMUC"/>
    <property type="match status" value="1"/>
</dbReference>
<evidence type="ECO:0000256" key="3">
    <source>
        <dbReference type="ARBA" id="ARBA00023054"/>
    </source>
</evidence>
<dbReference type="InterPro" id="IPR003798">
    <property type="entry name" value="DNA_recombination_RmuC"/>
</dbReference>
<comment type="function">
    <text evidence="1">Involved in DNA recombination.</text>
</comment>
<keyword evidence="4" id="KW-0233">DNA recombination</keyword>
<evidence type="ECO:0000256" key="4">
    <source>
        <dbReference type="ARBA" id="ARBA00023172"/>
    </source>
</evidence>
<accession>A0AAU7DNE7</accession>
<evidence type="ECO:0000256" key="2">
    <source>
        <dbReference type="ARBA" id="ARBA00009840"/>
    </source>
</evidence>
<dbReference type="Pfam" id="PF02646">
    <property type="entry name" value="RmuC"/>
    <property type="match status" value="1"/>
</dbReference>
<dbReference type="PANTHER" id="PTHR30563">
    <property type="entry name" value="DNA RECOMBINATION PROTEIN RMUC"/>
    <property type="match status" value="1"/>
</dbReference>
<comment type="similarity">
    <text evidence="2">Belongs to the RmuC family.</text>
</comment>
<organism evidence="6">
    <name type="scientific">Telmatobacter sp. DSM 110680</name>
    <dbReference type="NCBI Taxonomy" id="3036704"/>
    <lineage>
        <taxon>Bacteria</taxon>
        <taxon>Pseudomonadati</taxon>
        <taxon>Acidobacteriota</taxon>
        <taxon>Terriglobia</taxon>
        <taxon>Terriglobales</taxon>
        <taxon>Acidobacteriaceae</taxon>
        <taxon>Telmatobacter</taxon>
    </lineage>
</organism>
<feature type="coiled-coil region" evidence="5">
    <location>
        <begin position="95"/>
        <end position="133"/>
    </location>
</feature>
<proteinExistence type="inferred from homology"/>
<protein>
    <submittedName>
        <fullName evidence="6">DNA recombination protein RmuC</fullName>
    </submittedName>
</protein>
<gene>
    <name evidence="6" type="primary">rmuC</name>
    <name evidence="6" type="ORF">P8935_10140</name>
</gene>
<dbReference type="GO" id="GO:0006310">
    <property type="term" value="P:DNA recombination"/>
    <property type="evidence" value="ECO:0007669"/>
    <property type="project" value="UniProtKB-KW"/>
</dbReference>
<evidence type="ECO:0000256" key="5">
    <source>
        <dbReference type="SAM" id="Coils"/>
    </source>
</evidence>